<dbReference type="GeneID" id="10328595"/>
<sequence length="62" mass="7405">MRLQFWYSHGVKEWHWTLHTRHYAPKGQEYYHTSGSGESIRDVMNNVASQVEKLVEDKNENV</sequence>
<protein>
    <submittedName>
        <fullName evidence="1">Uncharacterized protein</fullName>
    </submittedName>
</protein>
<reference evidence="1 2" key="1">
    <citation type="journal article" date="2010" name="Environ. Microbiol.">
        <title>Genomic analysis of oceanic cyanobacterial myoviruses compared with T4-like myoviruses from diverse hosts and environments.</title>
        <authorList>
            <person name="Sullivan M.B."/>
            <person name="Huang K.H."/>
            <person name="Ignacio-Espinoza J.C."/>
            <person name="Berlin A.M."/>
            <person name="Kelly L."/>
            <person name="Weigele P.R."/>
            <person name="DeFrancesco A.S."/>
            <person name="Kern S.E."/>
            <person name="Thompson L.R."/>
            <person name="Young S."/>
            <person name="Yandava C."/>
            <person name="Fu R."/>
            <person name="Krastins B."/>
            <person name="Chase M."/>
            <person name="Sarracino D."/>
            <person name="Osburne M.S."/>
            <person name="Henn M.R."/>
            <person name="Chisholm S.W."/>
        </authorList>
    </citation>
    <scope>NUCLEOTIDE SEQUENCE [LARGE SCALE GENOMIC DNA]</scope>
    <source>
        <strain evidence="1">8109-3</strain>
    </source>
</reference>
<gene>
    <name evidence="1" type="ORF">SSSM7_026</name>
</gene>
<accession>E3SKU4</accession>
<organism evidence="1 2">
    <name type="scientific">Synechococcus phage S-SSM7</name>
    <dbReference type="NCBI Taxonomy" id="445686"/>
    <lineage>
        <taxon>Viruses</taxon>
        <taxon>Duplodnaviria</taxon>
        <taxon>Heunggongvirae</taxon>
        <taxon>Uroviricota</taxon>
        <taxon>Caudoviricetes</taxon>
        <taxon>Pantevenvirales</taxon>
        <taxon>Kyanoviridae</taxon>
        <taxon>Lipsvirus</taxon>
        <taxon>Lipsvirus ssm7</taxon>
    </lineage>
</organism>
<dbReference type="EMBL" id="GU071098">
    <property type="protein sequence ID" value="ADO98092.1"/>
    <property type="molecule type" value="Genomic_DNA"/>
</dbReference>
<dbReference type="RefSeq" id="YP_004324079.1">
    <property type="nucleotide sequence ID" value="NC_015287.1"/>
</dbReference>
<evidence type="ECO:0000313" key="1">
    <source>
        <dbReference type="EMBL" id="ADO98092.1"/>
    </source>
</evidence>
<keyword evidence="2" id="KW-1185">Reference proteome</keyword>
<dbReference type="Proteomes" id="UP000006527">
    <property type="component" value="Segment"/>
</dbReference>
<evidence type="ECO:0000313" key="2">
    <source>
        <dbReference type="Proteomes" id="UP000006527"/>
    </source>
</evidence>
<proteinExistence type="predicted"/>
<name>E3SKU4_9CAUD</name>
<dbReference type="KEGG" id="vg:10328595"/>